<comment type="subcellular location">
    <subcellularLocation>
        <location evidence="1">Membrane</location>
        <topology evidence="1">Single-pass membrane protein</topology>
    </subcellularLocation>
</comment>
<proteinExistence type="predicted"/>
<dbReference type="GO" id="GO:0097347">
    <property type="term" value="C:TAM protein secretion complex"/>
    <property type="evidence" value="ECO:0007669"/>
    <property type="project" value="TreeGrafter"/>
</dbReference>
<dbReference type="Proteomes" id="UP000248014">
    <property type="component" value="Unassembled WGS sequence"/>
</dbReference>
<dbReference type="OrthoDB" id="7784409at2"/>
<evidence type="ECO:0000259" key="6">
    <source>
        <dbReference type="Pfam" id="PF04357"/>
    </source>
</evidence>
<evidence type="ECO:0000313" key="8">
    <source>
        <dbReference type="Proteomes" id="UP000248014"/>
    </source>
</evidence>
<dbReference type="PANTHER" id="PTHR36985">
    <property type="entry name" value="TRANSLOCATION AND ASSEMBLY MODULE SUBUNIT TAMB"/>
    <property type="match status" value="1"/>
</dbReference>
<evidence type="ECO:0000256" key="4">
    <source>
        <dbReference type="ARBA" id="ARBA00023136"/>
    </source>
</evidence>
<keyword evidence="2 5" id="KW-0812">Transmembrane</keyword>
<keyword evidence="3 5" id="KW-1133">Transmembrane helix</keyword>
<evidence type="ECO:0000256" key="3">
    <source>
        <dbReference type="ARBA" id="ARBA00022989"/>
    </source>
</evidence>
<keyword evidence="8" id="KW-1185">Reference proteome</keyword>
<dbReference type="Pfam" id="PF04357">
    <property type="entry name" value="TamB"/>
    <property type="match status" value="1"/>
</dbReference>
<feature type="domain" description="Translocation and assembly module TamB C-terminal" evidence="6">
    <location>
        <begin position="1065"/>
        <end position="1414"/>
    </location>
</feature>
<feature type="transmembrane region" description="Helical" evidence="5">
    <location>
        <begin position="29"/>
        <end position="51"/>
    </location>
</feature>
<evidence type="ECO:0000313" key="7">
    <source>
        <dbReference type="EMBL" id="PXW79382.1"/>
    </source>
</evidence>
<organism evidence="7 8">
    <name type="scientific">Blastomonas natatoria</name>
    <dbReference type="NCBI Taxonomy" id="34015"/>
    <lineage>
        <taxon>Bacteria</taxon>
        <taxon>Pseudomonadati</taxon>
        <taxon>Pseudomonadota</taxon>
        <taxon>Alphaproteobacteria</taxon>
        <taxon>Sphingomonadales</taxon>
        <taxon>Sphingomonadaceae</taxon>
        <taxon>Blastomonas</taxon>
    </lineage>
</organism>
<accession>A0A2V3VC47</accession>
<name>A0A2V3VC47_9SPHN</name>
<protein>
    <submittedName>
        <fullName evidence="7">Autotransporter secretion inner membrane protein TamB</fullName>
    </submittedName>
</protein>
<dbReference type="PANTHER" id="PTHR36985:SF1">
    <property type="entry name" value="TRANSLOCATION AND ASSEMBLY MODULE SUBUNIT TAMB"/>
    <property type="match status" value="1"/>
</dbReference>
<keyword evidence="4 5" id="KW-0472">Membrane</keyword>
<dbReference type="GO" id="GO:0005886">
    <property type="term" value="C:plasma membrane"/>
    <property type="evidence" value="ECO:0007669"/>
    <property type="project" value="InterPro"/>
</dbReference>
<dbReference type="InterPro" id="IPR007452">
    <property type="entry name" value="TamB_C"/>
</dbReference>
<gene>
    <name evidence="7" type="ORF">C7451_101449</name>
</gene>
<evidence type="ECO:0000256" key="1">
    <source>
        <dbReference type="ARBA" id="ARBA00004167"/>
    </source>
</evidence>
<sequence>MTDPVENASDETQQAVPVAQARTSWPRRIAIGLAVLLGSIIAILAVAYVWLDSSSGRRFVARQIAGMEFENGLSIGIGAIEGSLYGRMAIRDLILRDPQGVFASSPLVELDWRPFAFARSHVDIRSLVVPQMRLRRLPAFNETPPTDEPLLPDLDIDIADIQLRRIDIDAAVSGQKHRASLAGKVHIADRTAVVSARASTVAGRDFAGGETMVIDLRAVPETNVLDLAFRLDAPADGLVAGLTGVAQPMRVSVSGKGDWDAWNGALKGTLGEQSLANIALTARNGTFAVRGNMSPSLLLAVQPGTLLAPQTTVNIITTVNERRFDVDARVGNANFAVDAKGLVDLGTSRMRDLAIAFRLLRPGTIAENLNGAGIAAKLTMNGAFSAPTIAYELDAARLGFSDTAIIGLRASGSARLDKDAWVIPVRARASRIAGLNAAAGGLLENVRLEGDLAYSNARLMSDNMRLRSSRIDATAVLLADLGTGLYTGALNGRVNGYRVESVGIFNVATDIDLQTTGNGGFRLAGSIRARSSQILSDGLREFLGGNSLINANVSYGSDGIGRVDRLTVAAPSFRLTQGSGSYGTDGRIRFDARGSSNQYGLVSVAVTGTITRPVATVRAARPGLGVGMANVVATLRGEGDSYAVTGSGDTDYGPFAADVNVLMGSGPLEVMVNRGTRFAEIGITGRLQQTARGPFAGQLVADGAGIAGNVSLSAAGAYQRAIVALNARDAKLPGPAALVIGRAIVAADVTLAERPQIVADVQIGSARMNQLQIAAARAKVDYRNGRGSARVMAEGRNGFPFRIAANAALQPDLWRVALDGRANGIDFKTRAPARIIPQNAQYRLMPTTIDLSRGTIQLAGSYGVGMNVEARLSDVDLALINPIMPGLGLGGRASGSLDFAQASPASFPSADARLSIDNFTRTSLASVSQPVDMNVVGRLESEGGSANAIIRRRGAVIGRMQVRLNPLPPGAGSWTTRLLAAPLGGGLRYNGPADTLFSLAALPDQSLTGAIGVAADFTGRVQQPQLRGIIRANNLSYRNEQYGTRLTNMRVRGSFTGDRLQVEELTARAGNGTIKGEGFVSLSSAQGFPIQLALDLDNARLAQGNDLAATATGQLRIISSATQPATISGTIALPETRYRIVRQGSAQVAKLTGVRRKPALGRARITGDPEPISGVPSNWRLDVKVVADNQIYVSGMGLDSEWSADIRVTGTTGNPRVTGGINLVRGTLGFAGRSFDLEEGRLRFNGGSATNPEINLRASGEAGDVLVNIAVSGTGENPDIAFSSTPSLPQDEVMARILFGNSIGELTPIQAVQLAASLNSLRGGSGGLNPLGVLQSASGVDRLRILGADEDTGRGTSLAVGQYISNDVYVEIITDTRGFTATQIEISLSKALSVLSQVGSFGGSNVNVQYRKDY</sequence>
<dbReference type="EMBL" id="QJJM01000001">
    <property type="protein sequence ID" value="PXW79382.1"/>
    <property type="molecule type" value="Genomic_DNA"/>
</dbReference>
<reference evidence="7 8" key="1">
    <citation type="submission" date="2018-05" db="EMBL/GenBank/DDBJ databases">
        <title>Genomic Encyclopedia of Type Strains, Phase IV (KMG-IV): sequencing the most valuable type-strain genomes for metagenomic binning, comparative biology and taxonomic classification.</title>
        <authorList>
            <person name="Goeker M."/>
        </authorList>
    </citation>
    <scope>NUCLEOTIDE SEQUENCE [LARGE SCALE GENOMIC DNA]</scope>
    <source>
        <strain evidence="7 8">DSM 3183</strain>
    </source>
</reference>
<dbReference type="GO" id="GO:0009306">
    <property type="term" value="P:protein secretion"/>
    <property type="evidence" value="ECO:0007669"/>
    <property type="project" value="InterPro"/>
</dbReference>
<evidence type="ECO:0000256" key="5">
    <source>
        <dbReference type="SAM" id="Phobius"/>
    </source>
</evidence>
<comment type="caution">
    <text evidence="7">The sequence shown here is derived from an EMBL/GenBank/DDBJ whole genome shotgun (WGS) entry which is preliminary data.</text>
</comment>
<evidence type="ECO:0000256" key="2">
    <source>
        <dbReference type="ARBA" id="ARBA00022692"/>
    </source>
</evidence>
<dbReference type="RefSeq" id="WP_110297318.1">
    <property type="nucleotide sequence ID" value="NZ_QJJM01000001.1"/>
</dbReference>